<evidence type="ECO:0000256" key="1">
    <source>
        <dbReference type="SAM" id="Coils"/>
    </source>
</evidence>
<organism evidence="4 5">
    <name type="scientific">Desulfosporosinus hippei DSM 8344</name>
    <dbReference type="NCBI Taxonomy" id="1121419"/>
    <lineage>
        <taxon>Bacteria</taxon>
        <taxon>Bacillati</taxon>
        <taxon>Bacillota</taxon>
        <taxon>Clostridia</taxon>
        <taxon>Eubacteriales</taxon>
        <taxon>Desulfitobacteriaceae</taxon>
        <taxon>Desulfosporosinus</taxon>
    </lineage>
</organism>
<reference evidence="5" key="1">
    <citation type="submission" date="2016-10" db="EMBL/GenBank/DDBJ databases">
        <authorList>
            <person name="Varghese N."/>
            <person name="Submissions S."/>
        </authorList>
    </citation>
    <scope>NUCLEOTIDE SEQUENCE [LARGE SCALE GENOMIC DNA]</scope>
    <source>
        <strain evidence="5">DSM 8344</strain>
    </source>
</reference>
<keyword evidence="3" id="KW-0732">Signal</keyword>
<gene>
    <name evidence="4" type="ORF">SAMN05443529_111132</name>
</gene>
<name>A0A1G8AVY1_9FIRM</name>
<keyword evidence="2" id="KW-1133">Transmembrane helix</keyword>
<evidence type="ECO:0000313" key="5">
    <source>
        <dbReference type="Proteomes" id="UP000198656"/>
    </source>
</evidence>
<feature type="coiled-coil region" evidence="1">
    <location>
        <begin position="178"/>
        <end position="205"/>
    </location>
</feature>
<evidence type="ECO:0000256" key="2">
    <source>
        <dbReference type="SAM" id="Phobius"/>
    </source>
</evidence>
<feature type="signal peptide" evidence="3">
    <location>
        <begin position="1"/>
        <end position="22"/>
    </location>
</feature>
<dbReference type="AlphaFoldDB" id="A0A1G8AVY1"/>
<dbReference type="EMBL" id="FNCP01000011">
    <property type="protein sequence ID" value="SDH24926.1"/>
    <property type="molecule type" value="Genomic_DNA"/>
</dbReference>
<keyword evidence="5" id="KW-1185">Reference proteome</keyword>
<keyword evidence="1" id="KW-0175">Coiled coil</keyword>
<proteinExistence type="predicted"/>
<feature type="transmembrane region" description="Helical" evidence="2">
    <location>
        <begin position="223"/>
        <end position="241"/>
    </location>
</feature>
<feature type="chain" id="PRO_5011649471" evidence="3">
    <location>
        <begin position="23"/>
        <end position="248"/>
    </location>
</feature>
<keyword evidence="2" id="KW-0472">Membrane</keyword>
<evidence type="ECO:0000313" key="4">
    <source>
        <dbReference type="EMBL" id="SDH24926.1"/>
    </source>
</evidence>
<accession>A0A1G8AVY1</accession>
<evidence type="ECO:0000256" key="3">
    <source>
        <dbReference type="SAM" id="SignalP"/>
    </source>
</evidence>
<keyword evidence="2" id="KW-0812">Transmembrane</keyword>
<dbReference type="Proteomes" id="UP000198656">
    <property type="component" value="Unassembled WGS sequence"/>
</dbReference>
<dbReference type="OrthoDB" id="1794627at2"/>
<protein>
    <submittedName>
        <fullName evidence="4">Uncharacterized protein</fullName>
    </submittedName>
</protein>
<sequence>MRTKVLFLTLILMFLQSANVLAAEKLPADILNAFQADIKSFQYQMLEERDKTHHLTDGDIYKTKDVGYKVYRLDAKKVLNEANIDLYDALTNTDKWYIPVTDRVRYIVDKVDGDYKLVGYGVYDEKDAIPYETLEKAAIEKGLNDLVYVDEPALHINGFIGKTAKGSQLLSFNKSDDLKLQKNEIKDGKELIKEIKIKVNNAKTNGNQGFGGAGGFNADSNKAPILFLLLSCCIAIGGFTYKKFKLQK</sequence>
<dbReference type="RefSeq" id="WP_092333315.1">
    <property type="nucleotide sequence ID" value="NZ_FNCP01000011.1"/>
</dbReference>